<dbReference type="Proteomes" id="UP000430670">
    <property type="component" value="Unassembled WGS sequence"/>
</dbReference>
<protein>
    <submittedName>
        <fullName evidence="2">PadR family transcriptional regulator</fullName>
    </submittedName>
</protein>
<dbReference type="InterPro" id="IPR052509">
    <property type="entry name" value="Metal_resp_DNA-bind_regulator"/>
</dbReference>
<evidence type="ECO:0000259" key="1">
    <source>
        <dbReference type="Pfam" id="PF03551"/>
    </source>
</evidence>
<dbReference type="InterPro" id="IPR036388">
    <property type="entry name" value="WH-like_DNA-bd_sf"/>
</dbReference>
<gene>
    <name evidence="2" type="ORF">GJ688_08140</name>
</gene>
<dbReference type="RefSeq" id="WP_155476050.1">
    <property type="nucleotide sequence ID" value="NZ_WNKU01000007.1"/>
</dbReference>
<evidence type="ECO:0000313" key="3">
    <source>
        <dbReference type="Proteomes" id="UP000430670"/>
    </source>
</evidence>
<organism evidence="2 3">
    <name type="scientific">Heliobacterium mobile</name>
    <name type="common">Heliobacillus mobilis</name>
    <dbReference type="NCBI Taxonomy" id="28064"/>
    <lineage>
        <taxon>Bacteria</taxon>
        <taxon>Bacillati</taxon>
        <taxon>Bacillota</taxon>
        <taxon>Clostridia</taxon>
        <taxon>Eubacteriales</taxon>
        <taxon>Heliobacteriaceae</taxon>
        <taxon>Heliobacterium</taxon>
    </lineage>
</organism>
<name>A0A6I3SJQ0_HELMO</name>
<comment type="caution">
    <text evidence="2">The sequence shown here is derived from an EMBL/GenBank/DDBJ whole genome shotgun (WGS) entry which is preliminary data.</text>
</comment>
<dbReference type="EMBL" id="WNKU01000007">
    <property type="protein sequence ID" value="MTV48952.1"/>
    <property type="molecule type" value="Genomic_DNA"/>
</dbReference>
<dbReference type="Gene3D" id="1.10.10.10">
    <property type="entry name" value="Winged helix-like DNA-binding domain superfamily/Winged helix DNA-binding domain"/>
    <property type="match status" value="1"/>
</dbReference>
<proteinExistence type="predicted"/>
<dbReference type="InterPro" id="IPR036390">
    <property type="entry name" value="WH_DNA-bd_sf"/>
</dbReference>
<dbReference type="AlphaFoldDB" id="A0A6I3SJQ0"/>
<sequence length="140" mass="16324">MSRLADSRQPDDNSLLYTFGRINRFVQPALLLLLSEKPSYGYELMERISDLRLLDGPTDAALIYRTLRKMEDEHLVQSNWQTGESGPAKRCYELTSKGVESLHKWVAEMERHRGALEDFLSRYRSHFNLPSERENMFDIG</sequence>
<keyword evidence="3" id="KW-1185">Reference proteome</keyword>
<evidence type="ECO:0000313" key="2">
    <source>
        <dbReference type="EMBL" id="MTV48952.1"/>
    </source>
</evidence>
<dbReference type="Pfam" id="PF03551">
    <property type="entry name" value="PadR"/>
    <property type="match status" value="1"/>
</dbReference>
<dbReference type="SUPFAM" id="SSF46785">
    <property type="entry name" value="Winged helix' DNA-binding domain"/>
    <property type="match status" value="1"/>
</dbReference>
<dbReference type="OrthoDB" id="9808017at2"/>
<accession>A0A6I3SJQ0</accession>
<dbReference type="PANTHER" id="PTHR33169">
    <property type="entry name" value="PADR-FAMILY TRANSCRIPTIONAL REGULATOR"/>
    <property type="match status" value="1"/>
</dbReference>
<feature type="domain" description="Transcription regulator PadR N-terminal" evidence="1">
    <location>
        <begin position="30"/>
        <end position="103"/>
    </location>
</feature>
<dbReference type="PANTHER" id="PTHR33169:SF14">
    <property type="entry name" value="TRANSCRIPTIONAL REGULATOR RV3488"/>
    <property type="match status" value="1"/>
</dbReference>
<dbReference type="InterPro" id="IPR005149">
    <property type="entry name" value="Tscrpt_reg_PadR_N"/>
</dbReference>
<reference evidence="2 3" key="1">
    <citation type="submission" date="2019-11" db="EMBL/GenBank/DDBJ databases">
        <title>Whole-genome sequence of a the green, strictly anaerobic photosynthetic bacterium Heliobacillus mobilis DSM 6151.</title>
        <authorList>
            <person name="Kyndt J.A."/>
            <person name="Meyer T.E."/>
        </authorList>
    </citation>
    <scope>NUCLEOTIDE SEQUENCE [LARGE SCALE GENOMIC DNA]</scope>
    <source>
        <strain evidence="2 3">DSM 6151</strain>
    </source>
</reference>